<evidence type="ECO:0000256" key="4">
    <source>
        <dbReference type="ARBA" id="ARBA00022475"/>
    </source>
</evidence>
<dbReference type="RefSeq" id="WP_006826645.1">
    <property type="nucleotide sequence ID" value="NZ_AOIL01000050.1"/>
</dbReference>
<reference evidence="10 11" key="1">
    <citation type="journal article" date="2014" name="PLoS Genet.">
        <title>Phylogenetically driven sequencing of extremely halophilic archaea reveals strategies for static and dynamic osmo-response.</title>
        <authorList>
            <person name="Becker E.A."/>
            <person name="Seitzer P.M."/>
            <person name="Tritt A."/>
            <person name="Larsen D."/>
            <person name="Krusor M."/>
            <person name="Yao A.I."/>
            <person name="Wu D."/>
            <person name="Madern D."/>
            <person name="Eisen J.A."/>
            <person name="Darling A.E."/>
            <person name="Facciotti M.T."/>
        </authorList>
    </citation>
    <scope>NUCLEOTIDE SEQUENCE [LARGE SCALE GENOMIC DNA]</scope>
    <source>
        <strain evidence="10 11">DSM 12281</strain>
    </source>
</reference>
<keyword evidence="5 9" id="KW-0812">Transmembrane</keyword>
<name>L9ZQU0_9EURY</name>
<keyword evidence="7 9" id="KW-0472">Membrane</keyword>
<feature type="transmembrane region" description="Helical" evidence="9">
    <location>
        <begin position="201"/>
        <end position="230"/>
    </location>
</feature>
<comment type="subcellular location">
    <subcellularLocation>
        <location evidence="1">Cell membrane</location>
        <topology evidence="1">Multi-pass membrane protein</topology>
    </subcellularLocation>
</comment>
<dbReference type="GO" id="GO:1903785">
    <property type="term" value="P:L-valine transmembrane transport"/>
    <property type="evidence" value="ECO:0007669"/>
    <property type="project" value="TreeGrafter"/>
</dbReference>
<accession>L9ZQU0</accession>
<dbReference type="Proteomes" id="UP000011648">
    <property type="component" value="Unassembled WGS sequence"/>
</dbReference>
<evidence type="ECO:0000256" key="9">
    <source>
        <dbReference type="SAM" id="Phobius"/>
    </source>
</evidence>
<evidence type="ECO:0000256" key="1">
    <source>
        <dbReference type="ARBA" id="ARBA00004651"/>
    </source>
</evidence>
<evidence type="ECO:0000256" key="8">
    <source>
        <dbReference type="SAM" id="MobiDB-lite"/>
    </source>
</evidence>
<dbReference type="PATRIC" id="fig|1230458.4.peg.3005"/>
<feature type="region of interest" description="Disordered" evidence="8">
    <location>
        <begin position="1"/>
        <end position="57"/>
    </location>
</feature>
<evidence type="ECO:0000313" key="11">
    <source>
        <dbReference type="Proteomes" id="UP000011648"/>
    </source>
</evidence>
<dbReference type="AlphaFoldDB" id="L9ZQU0"/>
<dbReference type="GO" id="GO:0005886">
    <property type="term" value="C:plasma membrane"/>
    <property type="evidence" value="ECO:0007669"/>
    <property type="project" value="UniProtKB-SubCell"/>
</dbReference>
<feature type="compositionally biased region" description="Acidic residues" evidence="8">
    <location>
        <begin position="1"/>
        <end position="14"/>
    </location>
</feature>
<organism evidence="10 11">
    <name type="scientific">Natrialba taiwanensis DSM 12281</name>
    <dbReference type="NCBI Taxonomy" id="1230458"/>
    <lineage>
        <taxon>Archaea</taxon>
        <taxon>Methanobacteriati</taxon>
        <taxon>Methanobacteriota</taxon>
        <taxon>Stenosarchaea group</taxon>
        <taxon>Halobacteria</taxon>
        <taxon>Halobacteriales</taxon>
        <taxon>Natrialbaceae</taxon>
        <taxon>Natrialba</taxon>
    </lineage>
</organism>
<dbReference type="Pfam" id="PF03591">
    <property type="entry name" value="AzlC"/>
    <property type="match status" value="1"/>
</dbReference>
<protein>
    <submittedName>
        <fullName evidence="10">AzlC family protein</fullName>
    </submittedName>
</protein>
<feature type="compositionally biased region" description="Low complexity" evidence="8">
    <location>
        <begin position="35"/>
        <end position="57"/>
    </location>
</feature>
<gene>
    <name evidence="10" type="ORF">C484_14868</name>
</gene>
<evidence type="ECO:0000313" key="10">
    <source>
        <dbReference type="EMBL" id="ELY88885.1"/>
    </source>
</evidence>
<feature type="transmembrane region" description="Helical" evidence="9">
    <location>
        <begin position="118"/>
        <end position="137"/>
    </location>
</feature>
<keyword evidence="4" id="KW-1003">Cell membrane</keyword>
<evidence type="ECO:0000256" key="3">
    <source>
        <dbReference type="ARBA" id="ARBA00022448"/>
    </source>
</evidence>
<dbReference type="PANTHER" id="PTHR34979">
    <property type="entry name" value="INNER MEMBRANE PROTEIN YGAZ"/>
    <property type="match status" value="1"/>
</dbReference>
<dbReference type="OrthoDB" id="170360at2157"/>
<comment type="similarity">
    <text evidence="2">Belongs to the AzlC family.</text>
</comment>
<proteinExistence type="inferred from homology"/>
<keyword evidence="3" id="KW-0813">Transport</keyword>
<sequence>MEFDPETDEYADSEADGRRSERTSRRADGREDAAADVTPATAEPNTASTTATPTAENEATATEIAAGATETDTAVTFDRDGLRAGFLKTIPVALGVGGYGIAFGILADQAGLSVAEAALMSATVVAGASQIVAVELWADPLPIAAVLVTTFAINLRYSLMGAALQPWFKRLSATKVYGSLFVMADENWALTMRSLKSNTGYGAFLLGSGIAVWLAWVGATIVGTVAGGVVGDPTTYGFDFILTAVFLALTAELWEGQSSLLPWTVSLATALITAELVPGRWYILLGGLAAATVEVIRRGE</sequence>
<dbReference type="InterPro" id="IPR011606">
    <property type="entry name" value="Brnchd-chn_aa_trnsp_permease"/>
</dbReference>
<evidence type="ECO:0000256" key="6">
    <source>
        <dbReference type="ARBA" id="ARBA00022989"/>
    </source>
</evidence>
<dbReference type="PANTHER" id="PTHR34979:SF1">
    <property type="entry name" value="INNER MEMBRANE PROTEIN YGAZ"/>
    <property type="match status" value="1"/>
</dbReference>
<feature type="transmembrane region" description="Helical" evidence="9">
    <location>
        <begin position="143"/>
        <end position="164"/>
    </location>
</feature>
<evidence type="ECO:0000256" key="7">
    <source>
        <dbReference type="ARBA" id="ARBA00023136"/>
    </source>
</evidence>
<keyword evidence="6 9" id="KW-1133">Transmembrane helix</keyword>
<evidence type="ECO:0000256" key="5">
    <source>
        <dbReference type="ARBA" id="ARBA00022692"/>
    </source>
</evidence>
<dbReference type="STRING" id="1230458.C484_14868"/>
<comment type="caution">
    <text evidence="10">The sequence shown here is derived from an EMBL/GenBank/DDBJ whole genome shotgun (WGS) entry which is preliminary data.</text>
</comment>
<dbReference type="EMBL" id="AOIL01000050">
    <property type="protein sequence ID" value="ELY88885.1"/>
    <property type="molecule type" value="Genomic_DNA"/>
</dbReference>
<keyword evidence="11" id="KW-1185">Reference proteome</keyword>
<feature type="transmembrane region" description="Helical" evidence="9">
    <location>
        <begin position="236"/>
        <end position="254"/>
    </location>
</feature>
<feature type="transmembrane region" description="Helical" evidence="9">
    <location>
        <begin position="86"/>
        <end position="106"/>
    </location>
</feature>
<feature type="compositionally biased region" description="Basic and acidic residues" evidence="8">
    <location>
        <begin position="15"/>
        <end position="33"/>
    </location>
</feature>
<evidence type="ECO:0000256" key="2">
    <source>
        <dbReference type="ARBA" id="ARBA00010735"/>
    </source>
</evidence>